<name>A0ABT5UK30_EUBLI</name>
<dbReference type="RefSeq" id="WP_227206991.1">
    <property type="nucleotide sequence ID" value="NZ_JAJCLO010000006.1"/>
</dbReference>
<dbReference type="EMBL" id="JAQSVD010000001">
    <property type="protein sequence ID" value="MDE1469261.1"/>
    <property type="molecule type" value="Genomic_DNA"/>
</dbReference>
<comment type="caution">
    <text evidence="1">The sequence shown here is derived from an EMBL/GenBank/DDBJ whole genome shotgun (WGS) entry which is preliminary data.</text>
</comment>
<accession>A0ABT5UK30</accession>
<proteinExistence type="predicted"/>
<evidence type="ECO:0000313" key="2">
    <source>
        <dbReference type="Proteomes" id="UP001215087"/>
    </source>
</evidence>
<sequence length="132" mass="15534">MTIENLQKLRSEIRTNELKLFDLLDQENYFNRQISMTAYMRDQNNLNCLKCTAEHGVTDFADTGCCPFDDLFFDDIVNEQILSSYRYLNDLHQEIDTLLDTIDHQTNIFVSEYMVCKHDDTLCYNPQESAQV</sequence>
<reference evidence="1 2" key="1">
    <citation type="submission" date="2023-02" db="EMBL/GenBank/DDBJ databases">
        <title>Comparative genome analysis of Eubacterium limosum species.</title>
        <authorList>
            <person name="Bak J.E."/>
        </authorList>
    </citation>
    <scope>NUCLEOTIDE SEQUENCE [LARGE SCALE GENOMIC DNA]</scope>
    <source>
        <strain evidence="1 2">KGMB01548</strain>
    </source>
</reference>
<keyword evidence="2" id="KW-1185">Reference proteome</keyword>
<gene>
    <name evidence="1" type="ORF">PTZ04_03205</name>
</gene>
<organism evidence="1 2">
    <name type="scientific">Eubacterium limosum</name>
    <dbReference type="NCBI Taxonomy" id="1736"/>
    <lineage>
        <taxon>Bacteria</taxon>
        <taxon>Bacillati</taxon>
        <taxon>Bacillota</taxon>
        <taxon>Clostridia</taxon>
        <taxon>Eubacteriales</taxon>
        <taxon>Eubacteriaceae</taxon>
        <taxon>Eubacterium</taxon>
    </lineage>
</organism>
<evidence type="ECO:0000313" key="1">
    <source>
        <dbReference type="EMBL" id="MDE1469261.1"/>
    </source>
</evidence>
<protein>
    <submittedName>
        <fullName evidence="1">Uncharacterized protein</fullName>
    </submittedName>
</protein>
<dbReference type="Proteomes" id="UP001215087">
    <property type="component" value="Unassembled WGS sequence"/>
</dbReference>